<dbReference type="InterPro" id="IPR032834">
    <property type="entry name" value="NatK-like_C"/>
</dbReference>
<comment type="caution">
    <text evidence="2">The sequence shown here is derived from an EMBL/GenBank/DDBJ whole genome shotgun (WGS) entry which is preliminary data.</text>
</comment>
<dbReference type="AlphaFoldDB" id="K1RUG9"/>
<accession>K1RUG9</accession>
<proteinExistence type="predicted"/>
<dbReference type="Pfam" id="PF14501">
    <property type="entry name" value="HATPase_c_5"/>
    <property type="match status" value="1"/>
</dbReference>
<evidence type="ECO:0000259" key="1">
    <source>
        <dbReference type="Pfam" id="PF14501"/>
    </source>
</evidence>
<dbReference type="CDD" id="cd16935">
    <property type="entry name" value="HATPase_AgrC-ComD-like"/>
    <property type="match status" value="1"/>
</dbReference>
<dbReference type="SUPFAM" id="SSF55874">
    <property type="entry name" value="ATPase domain of HSP90 chaperone/DNA topoisomerase II/histidine kinase"/>
    <property type="match status" value="1"/>
</dbReference>
<protein>
    <recommendedName>
        <fullName evidence="1">Sensor histidine kinase NatK-like C-terminal domain-containing protein</fullName>
    </recommendedName>
</protein>
<name>K1RUG9_9ZZZZ</name>
<dbReference type="PANTHER" id="PTHR40448">
    <property type="entry name" value="TWO-COMPONENT SENSOR HISTIDINE KINASE"/>
    <property type="match status" value="1"/>
</dbReference>
<dbReference type="Gene3D" id="3.30.565.10">
    <property type="entry name" value="Histidine kinase-like ATPase, C-terminal domain"/>
    <property type="match status" value="1"/>
</dbReference>
<organism evidence="2">
    <name type="scientific">human gut metagenome</name>
    <dbReference type="NCBI Taxonomy" id="408170"/>
    <lineage>
        <taxon>unclassified sequences</taxon>
        <taxon>metagenomes</taxon>
        <taxon>organismal metagenomes</taxon>
    </lineage>
</organism>
<gene>
    <name evidence="2" type="ORF">LEA_20357</name>
</gene>
<dbReference type="InterPro" id="IPR036890">
    <property type="entry name" value="HATPase_C_sf"/>
</dbReference>
<dbReference type="GO" id="GO:0042802">
    <property type="term" value="F:identical protein binding"/>
    <property type="evidence" value="ECO:0007669"/>
    <property type="project" value="TreeGrafter"/>
</dbReference>
<evidence type="ECO:0000313" key="2">
    <source>
        <dbReference type="EMBL" id="EKC45130.1"/>
    </source>
</evidence>
<dbReference type="PANTHER" id="PTHR40448:SF1">
    <property type="entry name" value="TWO-COMPONENT SENSOR HISTIDINE KINASE"/>
    <property type="match status" value="1"/>
</dbReference>
<feature type="non-terminal residue" evidence="2">
    <location>
        <position position="1"/>
    </location>
</feature>
<feature type="domain" description="Sensor histidine kinase NatK-like C-terminal" evidence="1">
    <location>
        <begin position="76"/>
        <end position="175"/>
    </location>
</feature>
<reference evidence="2" key="1">
    <citation type="journal article" date="2013" name="Environ. Microbiol.">
        <title>Microbiota from the distal guts of lean and obese adolescents exhibit partial functional redundancy besides clear differences in community structure.</title>
        <authorList>
            <person name="Ferrer M."/>
            <person name="Ruiz A."/>
            <person name="Lanza F."/>
            <person name="Haange S.B."/>
            <person name="Oberbach A."/>
            <person name="Till H."/>
            <person name="Bargiela R."/>
            <person name="Campoy C."/>
            <person name="Segura M.T."/>
            <person name="Richter M."/>
            <person name="von Bergen M."/>
            <person name="Seifert J."/>
            <person name="Suarez A."/>
        </authorList>
    </citation>
    <scope>NUCLEOTIDE SEQUENCE</scope>
</reference>
<sequence length="177" mass="19428">RHQLNQISALAETGDMEGLKSYLEKTISRIPNLGIHFCENRAADSVIGYYCALAKREGIPFCAKLDLPQTLPVDEINMCLVLSNLLENALEASIRTAPDRRQIKITAYLHAGRLLLIEVENAYDGEIREKDGVFQSSKRRGNGVGIQSIQHIAEKSGGASTFAYQNGAFCAKVMLCG</sequence>
<dbReference type="EMBL" id="AJWY01013991">
    <property type="protein sequence ID" value="EKC45130.1"/>
    <property type="molecule type" value="Genomic_DNA"/>
</dbReference>